<dbReference type="InterPro" id="IPR015887">
    <property type="entry name" value="DNA_glyclase_Znf_dom_DNA_BS"/>
</dbReference>
<dbReference type="Pfam" id="PF06831">
    <property type="entry name" value="H2TH"/>
    <property type="match status" value="1"/>
</dbReference>
<dbReference type="GO" id="GO:0008534">
    <property type="term" value="F:oxidized purine nucleobase lesion DNA N-glycosylase activity"/>
    <property type="evidence" value="ECO:0007669"/>
    <property type="project" value="UniProtKB-EC"/>
</dbReference>
<keyword evidence="10 15" id="KW-0234">DNA repair</keyword>
<dbReference type="Pfam" id="PF06827">
    <property type="entry name" value="zf-FPG_IleRS"/>
    <property type="match status" value="1"/>
</dbReference>
<protein>
    <recommendedName>
        <fullName evidence="15">Formamidopyrimidine-DNA glycosylase</fullName>
        <shortName evidence="15">Fapy-DNA glycosylase</shortName>
        <ecNumber evidence="15">3.2.2.23</ecNumber>
    </recommendedName>
    <alternativeName>
        <fullName evidence="15">DNA-(apurinic or apyrimidinic site) lyase MutM</fullName>
        <shortName evidence="15">AP lyase MutM</shortName>
        <ecNumber evidence="15">4.2.99.18</ecNumber>
    </alternativeName>
</protein>
<dbReference type="SUPFAM" id="SSF46946">
    <property type="entry name" value="S13-like H2TH domain"/>
    <property type="match status" value="1"/>
</dbReference>
<feature type="domain" description="FPG-type" evidence="16">
    <location>
        <begin position="239"/>
        <end position="273"/>
    </location>
</feature>
<keyword evidence="7 15" id="KW-0378">Hydrolase</keyword>
<dbReference type="InterPro" id="IPR035937">
    <property type="entry name" value="FPG_N"/>
</dbReference>
<keyword evidence="9 15" id="KW-0238">DNA-binding</keyword>
<dbReference type="Pfam" id="PF01149">
    <property type="entry name" value="Fapy_DNA_glyco"/>
    <property type="match status" value="1"/>
</dbReference>
<evidence type="ECO:0000256" key="7">
    <source>
        <dbReference type="ARBA" id="ARBA00022801"/>
    </source>
</evidence>
<keyword evidence="11 15" id="KW-0456">Lyase</keyword>
<evidence type="ECO:0000256" key="5">
    <source>
        <dbReference type="ARBA" id="ARBA00022763"/>
    </source>
</evidence>
<evidence type="ECO:0000256" key="1">
    <source>
        <dbReference type="ARBA" id="ARBA00001668"/>
    </source>
</evidence>
<evidence type="ECO:0000313" key="18">
    <source>
        <dbReference type="EMBL" id="UQS82646.1"/>
    </source>
</evidence>
<comment type="catalytic activity">
    <reaction evidence="1 15">
        <text>Hydrolysis of DNA containing ring-opened 7-methylguanine residues, releasing 2,6-diamino-4-hydroxy-5-(N-methyl)formamidopyrimidine.</text>
        <dbReference type="EC" id="3.2.2.23"/>
    </reaction>
</comment>
<feature type="active site" description="Proton donor; for delta-elimination activity" evidence="15">
    <location>
        <position position="263"/>
    </location>
</feature>
<comment type="cofactor">
    <cofactor evidence="15">
        <name>Zn(2+)</name>
        <dbReference type="ChEBI" id="CHEBI:29105"/>
    </cofactor>
    <text evidence="15">Binds 1 zinc ion per subunit.</text>
</comment>
<evidence type="ECO:0000259" key="17">
    <source>
        <dbReference type="PROSITE" id="PS51068"/>
    </source>
</evidence>
<keyword evidence="13 15" id="KW-0326">Glycosidase</keyword>
<comment type="similarity">
    <text evidence="2 15">Belongs to the FPG family.</text>
</comment>
<dbReference type="SMART" id="SM00898">
    <property type="entry name" value="Fapy_DNA_glyco"/>
    <property type="match status" value="1"/>
</dbReference>
<comment type="function">
    <text evidence="15">Involved in base excision repair of DNA damaged by oxidation or by mutagenic agents. Acts as DNA glycosylase that recognizes and removes damaged bases. Has a preference for oxidized purines, such as 7,8-dihydro-8-oxoguanine (8-oxoG). Has AP (apurinic/apyrimidinic) lyase activity and introduces nicks in the DNA strand. Cleaves the DNA backbone by beta-delta elimination to generate a single-strand break at the site of the removed base with both 3'- and 5'-phosphates.</text>
</comment>
<dbReference type="EC" id="3.2.2.23" evidence="15"/>
<evidence type="ECO:0000256" key="6">
    <source>
        <dbReference type="ARBA" id="ARBA00022771"/>
    </source>
</evidence>
<dbReference type="SMART" id="SM01232">
    <property type="entry name" value="H2TH"/>
    <property type="match status" value="1"/>
</dbReference>
<name>A0ABY4PAH6_9LACO</name>
<evidence type="ECO:0000256" key="10">
    <source>
        <dbReference type="ARBA" id="ARBA00023204"/>
    </source>
</evidence>
<keyword evidence="5 15" id="KW-0227">DNA damage</keyword>
<evidence type="ECO:0000256" key="11">
    <source>
        <dbReference type="ARBA" id="ARBA00023239"/>
    </source>
</evidence>
<keyword evidence="6 15" id="KW-0863">Zinc-finger</keyword>
<dbReference type="RefSeq" id="WP_249514924.1">
    <property type="nucleotide sequence ID" value="NZ_CP093366.1"/>
</dbReference>
<dbReference type="InterPro" id="IPR010979">
    <property type="entry name" value="Ribosomal_uS13-like_H2TH"/>
</dbReference>
<evidence type="ECO:0000256" key="4">
    <source>
        <dbReference type="ARBA" id="ARBA00022723"/>
    </source>
</evidence>
<evidence type="ECO:0000313" key="19">
    <source>
        <dbReference type="Proteomes" id="UP000831495"/>
    </source>
</evidence>
<evidence type="ECO:0000256" key="13">
    <source>
        <dbReference type="ARBA" id="ARBA00023295"/>
    </source>
</evidence>
<reference evidence="18" key="1">
    <citation type="journal article" date="2022" name="Int. J. Syst. Evol. Microbiol.">
        <title>Apilactobacillus apisilvae sp. nov., Nicolia spurrieriana gen. nov. sp. nov., Bombilactobacillus folatiphilus sp. nov. and Bombilactobacillus thymidiniphilus sp. nov., four new lactic acid bacterial isolates from stingless bees Tetragonula carbonaria and Austroplebeia australis.</title>
        <authorList>
            <person name="Oliphant S.A."/>
            <person name="Watson-Haigh N.S."/>
            <person name="Sumby K.M."/>
            <person name="Gardner J."/>
            <person name="Groom S."/>
            <person name="Jiranek V."/>
        </authorList>
    </citation>
    <scope>NUCLEOTIDE SEQUENCE</scope>
    <source>
        <strain evidence="18">SG4_D2</strain>
    </source>
</reference>
<dbReference type="EC" id="4.2.99.18" evidence="15"/>
<dbReference type="CDD" id="cd08966">
    <property type="entry name" value="EcFpg-like_N"/>
    <property type="match status" value="1"/>
</dbReference>
<evidence type="ECO:0000259" key="16">
    <source>
        <dbReference type="PROSITE" id="PS51066"/>
    </source>
</evidence>
<comment type="subunit">
    <text evidence="3 15">Monomer.</text>
</comment>
<feature type="binding site" evidence="15">
    <location>
        <position position="154"/>
    </location>
    <ligand>
        <name>DNA</name>
        <dbReference type="ChEBI" id="CHEBI:16991"/>
    </ligand>
</feature>
<dbReference type="InterPro" id="IPR000214">
    <property type="entry name" value="Znf_DNA_glyclase/AP_lyase"/>
</dbReference>
<dbReference type="InterPro" id="IPR020629">
    <property type="entry name" value="FPG_Glyclase"/>
</dbReference>
<evidence type="ECO:0000256" key="14">
    <source>
        <dbReference type="ARBA" id="ARBA00044632"/>
    </source>
</evidence>
<dbReference type="NCBIfam" id="NF002211">
    <property type="entry name" value="PRK01103.1"/>
    <property type="match status" value="1"/>
</dbReference>
<feature type="binding site" evidence="15">
    <location>
        <position position="92"/>
    </location>
    <ligand>
        <name>DNA</name>
        <dbReference type="ChEBI" id="CHEBI:16991"/>
    </ligand>
</feature>
<feature type="binding site" evidence="15">
    <location>
        <position position="111"/>
    </location>
    <ligand>
        <name>DNA</name>
        <dbReference type="ChEBI" id="CHEBI:16991"/>
    </ligand>
</feature>
<dbReference type="Proteomes" id="UP000831495">
    <property type="component" value="Chromosome"/>
</dbReference>
<evidence type="ECO:0000256" key="15">
    <source>
        <dbReference type="HAMAP-Rule" id="MF_00103"/>
    </source>
</evidence>
<dbReference type="HAMAP" id="MF_00103">
    <property type="entry name" value="Fapy_DNA_glycosyl"/>
    <property type="match status" value="1"/>
</dbReference>
<evidence type="ECO:0000256" key="3">
    <source>
        <dbReference type="ARBA" id="ARBA00011245"/>
    </source>
</evidence>
<dbReference type="PROSITE" id="PS51066">
    <property type="entry name" value="ZF_FPG_2"/>
    <property type="match status" value="1"/>
</dbReference>
<dbReference type="InterPro" id="IPR015886">
    <property type="entry name" value="H2TH_FPG"/>
</dbReference>
<evidence type="ECO:0000256" key="2">
    <source>
        <dbReference type="ARBA" id="ARBA00009409"/>
    </source>
</evidence>
<feature type="active site" description="Proton donor; for beta-elimination activity" evidence="15">
    <location>
        <position position="58"/>
    </location>
</feature>
<organism evidence="18 19">
    <name type="scientific">Bombilactobacillus folatiphilus</name>
    <dbReference type="NCBI Taxonomy" id="2923362"/>
    <lineage>
        <taxon>Bacteria</taxon>
        <taxon>Bacillati</taxon>
        <taxon>Bacillota</taxon>
        <taxon>Bacilli</taxon>
        <taxon>Lactobacillales</taxon>
        <taxon>Lactobacillaceae</taxon>
        <taxon>Bombilactobacillus</taxon>
    </lineage>
</organism>
<dbReference type="Gene3D" id="3.20.190.10">
    <property type="entry name" value="MutM-like, N-terminal"/>
    <property type="match status" value="1"/>
</dbReference>
<dbReference type="InterPro" id="IPR010663">
    <property type="entry name" value="Znf_FPG/IleRS"/>
</dbReference>
<dbReference type="SUPFAM" id="SSF81624">
    <property type="entry name" value="N-terminal domain of MutM-like DNA repair proteins"/>
    <property type="match status" value="1"/>
</dbReference>
<dbReference type="PANTHER" id="PTHR22993:SF9">
    <property type="entry name" value="FORMAMIDOPYRIMIDINE-DNA GLYCOSYLASE"/>
    <property type="match status" value="1"/>
</dbReference>
<comment type="catalytic activity">
    <reaction evidence="14 15">
        <text>2'-deoxyribonucleotide-(2'-deoxyribose 5'-phosphate)-2'-deoxyribonucleotide-DNA = a 3'-end 2'-deoxyribonucleotide-(2,3-dehydro-2,3-deoxyribose 5'-phosphate)-DNA + a 5'-end 5'-phospho-2'-deoxyribonucleoside-DNA + H(+)</text>
        <dbReference type="Rhea" id="RHEA:66592"/>
        <dbReference type="Rhea" id="RHEA-COMP:13180"/>
        <dbReference type="Rhea" id="RHEA-COMP:16897"/>
        <dbReference type="Rhea" id="RHEA-COMP:17067"/>
        <dbReference type="ChEBI" id="CHEBI:15378"/>
        <dbReference type="ChEBI" id="CHEBI:136412"/>
        <dbReference type="ChEBI" id="CHEBI:157695"/>
        <dbReference type="ChEBI" id="CHEBI:167181"/>
        <dbReference type="EC" id="4.2.99.18"/>
    </reaction>
</comment>
<dbReference type="Gene3D" id="1.10.8.50">
    <property type="match status" value="1"/>
</dbReference>
<dbReference type="SUPFAM" id="SSF57716">
    <property type="entry name" value="Glucocorticoid receptor-like (DNA-binding domain)"/>
    <property type="match status" value="1"/>
</dbReference>
<dbReference type="PANTHER" id="PTHR22993">
    <property type="entry name" value="FORMAMIDOPYRIMIDINE-DNA GLYCOSYLASE"/>
    <property type="match status" value="1"/>
</dbReference>
<dbReference type="InterPro" id="IPR012319">
    <property type="entry name" value="FPG_cat"/>
</dbReference>
<feature type="active site" description="Proton donor" evidence="15">
    <location>
        <position position="3"/>
    </location>
</feature>
<proteinExistence type="inferred from homology"/>
<dbReference type="PROSITE" id="PS51068">
    <property type="entry name" value="FPG_CAT"/>
    <property type="match status" value="1"/>
</dbReference>
<gene>
    <name evidence="15 18" type="primary">mutM</name>
    <name evidence="15" type="synonym">fpg</name>
    <name evidence="18" type="ORF">MOO45_03095</name>
</gene>
<dbReference type="NCBIfam" id="TIGR00577">
    <property type="entry name" value="fpg"/>
    <property type="match status" value="1"/>
</dbReference>
<keyword evidence="19" id="KW-1185">Reference proteome</keyword>
<keyword evidence="4 15" id="KW-0479">Metal-binding</keyword>
<feature type="domain" description="Formamidopyrimidine-DNA glycosylase catalytic" evidence="17">
    <location>
        <begin position="2"/>
        <end position="114"/>
    </location>
</feature>
<sequence length="275" mass="30915">MPELPEVETVRRELNQMIKGQTITAIDVRYPKIVVNPIAQFKQLLIGQELVDVGRRAKYLLFHFGDDLTMISHLRMEGKYQVRDNLQDFDKHVHVIFTLSDGRYLGYRDVRKFGRMEVVPRTAELTTKGIAKLGPEPLTPAYTYETLADGLQRKKKNIKTVLLDQQVVSGLGNIYVDEVLWQAQINPEEPANNLTTAQLTALYSAINDTIQAAIAAGGTTIRSYVDAAGNQGQFQLQLRAYKQDGKPCQRCGTTIEKIKVGGRGTHFCPHCQKLN</sequence>
<accession>A0ABY4PAH6</accession>
<evidence type="ECO:0000256" key="8">
    <source>
        <dbReference type="ARBA" id="ARBA00022833"/>
    </source>
</evidence>
<dbReference type="PROSITE" id="PS01242">
    <property type="entry name" value="ZF_FPG_1"/>
    <property type="match status" value="1"/>
</dbReference>
<evidence type="ECO:0000256" key="9">
    <source>
        <dbReference type="ARBA" id="ARBA00023125"/>
    </source>
</evidence>
<keyword evidence="12 15" id="KW-0511">Multifunctional enzyme</keyword>
<feature type="active site" description="Schiff-base intermediate with DNA" evidence="15">
    <location>
        <position position="2"/>
    </location>
</feature>
<dbReference type="GO" id="GO:0140078">
    <property type="term" value="F:class I DNA-(apurinic or apyrimidinic site) endonuclease activity"/>
    <property type="evidence" value="ECO:0007669"/>
    <property type="project" value="UniProtKB-EC"/>
</dbReference>
<dbReference type="EMBL" id="CP093366">
    <property type="protein sequence ID" value="UQS82646.1"/>
    <property type="molecule type" value="Genomic_DNA"/>
</dbReference>
<evidence type="ECO:0000256" key="12">
    <source>
        <dbReference type="ARBA" id="ARBA00023268"/>
    </source>
</evidence>
<keyword evidence="8 15" id="KW-0862">Zinc</keyword>